<dbReference type="RefSeq" id="XP_041437970.1">
    <property type="nucleotide sequence ID" value="XM_041582036.1"/>
</dbReference>
<feature type="compositionally biased region" description="Basic and acidic residues" evidence="2">
    <location>
        <begin position="206"/>
        <end position="223"/>
    </location>
</feature>
<sequence length="330" mass="38751">MLQQTSQELPSTFTYSEVEANKIIQQNKGDNAFLQTATDVSLLREFERERRRYIGLDLHATTLTEYYKVGRIPRGLRVNLRPTIFRDNKEFTQKYEMIINKCSFDIILLNIDFLHREIATSSMQMDNLNDKLKTYPSTEEYRIQLKSIEDNLIKHRHEIESRKRKKFQRDELDYNSGRIYNWQRSGNERSGSITQPRSTRRRHQRETRNQRQQGRGEHRRDSSTDSPQEQRSQRPQEHGERTRELPSDRLQQRDTRDLGHRGTGGGGRDQSTDSQPSEPPTSESSASSISFLDGGHKKYKKQKGAGGGDTSEEWDQRRQPERRARTGQRH</sequence>
<feature type="region of interest" description="Disordered" evidence="2">
    <location>
        <begin position="182"/>
        <end position="330"/>
    </location>
</feature>
<gene>
    <name evidence="4" type="primary">LOC121399975</name>
</gene>
<reference evidence="4" key="1">
    <citation type="submission" date="2025-08" db="UniProtKB">
        <authorList>
            <consortium name="RefSeq"/>
        </authorList>
    </citation>
    <scope>IDENTIFICATION</scope>
    <source>
        <strain evidence="4">J_2021</strain>
        <tissue evidence="4">Erythrocytes</tissue>
    </source>
</reference>
<evidence type="ECO:0000256" key="2">
    <source>
        <dbReference type="SAM" id="MobiDB-lite"/>
    </source>
</evidence>
<dbReference type="AlphaFoldDB" id="A0A8J1MA75"/>
<feature type="compositionally biased region" description="Basic and acidic residues" evidence="2">
    <location>
        <begin position="231"/>
        <end position="260"/>
    </location>
</feature>
<dbReference type="KEGG" id="xla:121399975"/>
<feature type="compositionally biased region" description="Low complexity" evidence="2">
    <location>
        <begin position="272"/>
        <end position="290"/>
    </location>
</feature>
<feature type="compositionally biased region" description="Polar residues" evidence="2">
    <location>
        <begin position="182"/>
        <end position="193"/>
    </location>
</feature>
<dbReference type="Proteomes" id="UP000186698">
    <property type="component" value="Chromosome 2L"/>
</dbReference>
<accession>A0A8J1MA75</accession>
<evidence type="ECO:0000313" key="4">
    <source>
        <dbReference type="RefSeq" id="XP_041437970.1"/>
    </source>
</evidence>
<feature type="compositionally biased region" description="Basic and acidic residues" evidence="2">
    <location>
        <begin position="314"/>
        <end position="324"/>
    </location>
</feature>
<feature type="coiled-coil region" evidence="1">
    <location>
        <begin position="111"/>
        <end position="165"/>
    </location>
</feature>
<keyword evidence="1" id="KW-0175">Coiled coil</keyword>
<proteinExistence type="predicted"/>
<name>A0A8J1MA75_XENLA</name>
<dbReference type="GeneID" id="121399975"/>
<evidence type="ECO:0000313" key="3">
    <source>
        <dbReference type="Proteomes" id="UP000186698"/>
    </source>
</evidence>
<protein>
    <submittedName>
        <fullName evidence="4">Uncharacterized protein LOC121399975</fullName>
    </submittedName>
</protein>
<organism evidence="3 4">
    <name type="scientific">Xenopus laevis</name>
    <name type="common">African clawed frog</name>
    <dbReference type="NCBI Taxonomy" id="8355"/>
    <lineage>
        <taxon>Eukaryota</taxon>
        <taxon>Metazoa</taxon>
        <taxon>Chordata</taxon>
        <taxon>Craniata</taxon>
        <taxon>Vertebrata</taxon>
        <taxon>Euteleostomi</taxon>
        <taxon>Amphibia</taxon>
        <taxon>Batrachia</taxon>
        <taxon>Anura</taxon>
        <taxon>Pipoidea</taxon>
        <taxon>Pipidae</taxon>
        <taxon>Xenopodinae</taxon>
        <taxon>Xenopus</taxon>
        <taxon>Xenopus</taxon>
    </lineage>
</organism>
<evidence type="ECO:0000256" key="1">
    <source>
        <dbReference type="SAM" id="Coils"/>
    </source>
</evidence>
<keyword evidence="3" id="KW-1185">Reference proteome</keyword>